<accession>A0A9P1GND3</accession>
<evidence type="ECO:0000256" key="1">
    <source>
        <dbReference type="SAM" id="Coils"/>
    </source>
</evidence>
<proteinExistence type="predicted"/>
<reference evidence="3" key="1">
    <citation type="submission" date="2022-10" db="EMBL/GenBank/DDBJ databases">
        <authorList>
            <person name="Chen Y."/>
            <person name="Dougan E. K."/>
            <person name="Chan C."/>
            <person name="Rhodes N."/>
            <person name="Thang M."/>
        </authorList>
    </citation>
    <scope>NUCLEOTIDE SEQUENCE</scope>
</reference>
<protein>
    <submittedName>
        <fullName evidence="4">J domain-containing protein</fullName>
    </submittedName>
</protein>
<reference evidence="4 5" key="2">
    <citation type="submission" date="2024-05" db="EMBL/GenBank/DDBJ databases">
        <authorList>
            <person name="Chen Y."/>
            <person name="Shah S."/>
            <person name="Dougan E. K."/>
            <person name="Thang M."/>
            <person name="Chan C."/>
        </authorList>
    </citation>
    <scope>NUCLEOTIDE SEQUENCE [LARGE SCALE GENOMIC DNA]</scope>
</reference>
<evidence type="ECO:0000313" key="5">
    <source>
        <dbReference type="Proteomes" id="UP001152797"/>
    </source>
</evidence>
<evidence type="ECO:0000256" key="2">
    <source>
        <dbReference type="SAM" id="MobiDB-lite"/>
    </source>
</evidence>
<feature type="region of interest" description="Disordered" evidence="2">
    <location>
        <begin position="1"/>
        <end position="51"/>
    </location>
</feature>
<evidence type="ECO:0000313" key="3">
    <source>
        <dbReference type="EMBL" id="CAI4018046.1"/>
    </source>
</evidence>
<organism evidence="3">
    <name type="scientific">Cladocopium goreaui</name>
    <dbReference type="NCBI Taxonomy" id="2562237"/>
    <lineage>
        <taxon>Eukaryota</taxon>
        <taxon>Sar</taxon>
        <taxon>Alveolata</taxon>
        <taxon>Dinophyceae</taxon>
        <taxon>Suessiales</taxon>
        <taxon>Symbiodiniaceae</taxon>
        <taxon>Cladocopium</taxon>
    </lineage>
</organism>
<keyword evidence="5" id="KW-1185">Reference proteome</keyword>
<comment type="caution">
    <text evidence="3">The sequence shown here is derived from an EMBL/GenBank/DDBJ whole genome shotgun (WGS) entry which is preliminary data.</text>
</comment>
<evidence type="ECO:0000313" key="4">
    <source>
        <dbReference type="EMBL" id="CAL4805358.1"/>
    </source>
</evidence>
<name>A0A9P1GND3_9DINO</name>
<feature type="compositionally biased region" description="Basic and acidic residues" evidence="2">
    <location>
        <begin position="13"/>
        <end position="32"/>
    </location>
</feature>
<sequence>MAAVAQHFHRQERHAQEDAKRRKLREDLEGRESAANARSQAYKRAQEDAEAARGKLARKKYLQQDMAQRIKAKEAELAQKQQEVAASVAEARDTALDSRLRVTWRGVAPGVETIRQELAEFELISMEVGESAAIVQLGSREMALRAVLECKSKKNSMPFKVALAPKEVEEPVSQVKETPKKGRRS</sequence>
<dbReference type="EMBL" id="CAMXCT020006671">
    <property type="protein sequence ID" value="CAL1171421.1"/>
    <property type="molecule type" value="Genomic_DNA"/>
</dbReference>
<dbReference type="EMBL" id="CAMXCT030006671">
    <property type="protein sequence ID" value="CAL4805358.1"/>
    <property type="molecule type" value="Genomic_DNA"/>
</dbReference>
<gene>
    <name evidence="3" type="ORF">C1SCF055_LOCUS42644</name>
</gene>
<dbReference type="Proteomes" id="UP001152797">
    <property type="component" value="Unassembled WGS sequence"/>
</dbReference>
<feature type="coiled-coil region" evidence="1">
    <location>
        <begin position="63"/>
        <end position="90"/>
    </location>
</feature>
<dbReference type="AlphaFoldDB" id="A0A9P1GND3"/>
<dbReference type="EMBL" id="CAMXCT010006671">
    <property type="protein sequence ID" value="CAI4018046.1"/>
    <property type="molecule type" value="Genomic_DNA"/>
</dbReference>
<keyword evidence="1" id="KW-0175">Coiled coil</keyword>